<sequence>MRCRIDYSGGLEIGQGTHIAWGTYIITHTHGYDHNNAPEPCPLRIGKNVFIGAKVIITPNVATIGDNAMIGTGSVVTKDVPENAVVAGNPARIIKYRELS</sequence>
<dbReference type="Gene3D" id="2.160.10.10">
    <property type="entry name" value="Hexapeptide repeat proteins"/>
    <property type="match status" value="1"/>
</dbReference>
<dbReference type="AlphaFoldDB" id="A0A5P8E9W5"/>
<dbReference type="InterPro" id="IPR001451">
    <property type="entry name" value="Hexapep"/>
</dbReference>
<evidence type="ECO:0000313" key="3">
    <source>
        <dbReference type="Proteomes" id="UP000249375"/>
    </source>
</evidence>
<keyword evidence="2" id="KW-0012">Acyltransferase</keyword>
<evidence type="ECO:0000256" key="1">
    <source>
        <dbReference type="ARBA" id="ARBA00007274"/>
    </source>
</evidence>
<proteinExistence type="inferred from homology"/>
<organism evidence="2 3">
    <name type="scientific">Pseudoprevotella muciniphila</name>
    <dbReference type="NCBI Taxonomy" id="2133944"/>
    <lineage>
        <taxon>Bacteria</taxon>
        <taxon>Pseudomonadati</taxon>
        <taxon>Bacteroidota</taxon>
        <taxon>Bacteroidia</taxon>
        <taxon>Bacteroidales</taxon>
        <taxon>Prevotellaceae</taxon>
        <taxon>Pseudoprevotella</taxon>
    </lineage>
</organism>
<dbReference type="InterPro" id="IPR050179">
    <property type="entry name" value="Trans_hexapeptide_repeat"/>
</dbReference>
<dbReference type="PANTHER" id="PTHR43300">
    <property type="entry name" value="ACETYLTRANSFERASE"/>
    <property type="match status" value="1"/>
</dbReference>
<accession>A0A5P8E9W5</accession>
<dbReference type="Proteomes" id="UP000249375">
    <property type="component" value="Chromosome"/>
</dbReference>
<dbReference type="SUPFAM" id="SSF51161">
    <property type="entry name" value="Trimeric LpxA-like enzymes"/>
    <property type="match status" value="1"/>
</dbReference>
<dbReference type="CDD" id="cd04647">
    <property type="entry name" value="LbH_MAT_like"/>
    <property type="match status" value="1"/>
</dbReference>
<reference evidence="2 3" key="1">
    <citation type="submission" date="2018-11" db="EMBL/GenBank/DDBJ databases">
        <authorList>
            <person name="Na S.W."/>
            <person name="Baik M."/>
        </authorList>
    </citation>
    <scope>NUCLEOTIDE SEQUENCE [LARGE SCALE GENOMIC DNA]</scope>
    <source>
        <strain evidence="2 3">E39</strain>
    </source>
</reference>
<dbReference type="Pfam" id="PF14602">
    <property type="entry name" value="Hexapep_2"/>
    <property type="match status" value="1"/>
</dbReference>
<name>A0A5P8E9W5_9BACT</name>
<dbReference type="GO" id="GO:0016746">
    <property type="term" value="F:acyltransferase activity"/>
    <property type="evidence" value="ECO:0007669"/>
    <property type="project" value="UniProtKB-KW"/>
</dbReference>
<dbReference type="OrthoDB" id="9801697at2"/>
<dbReference type="InterPro" id="IPR011004">
    <property type="entry name" value="Trimer_LpxA-like_sf"/>
</dbReference>
<comment type="similarity">
    <text evidence="1">Belongs to the transferase hexapeptide repeat family.</text>
</comment>
<gene>
    <name evidence="2" type="ORF">C7Y71_007830</name>
</gene>
<dbReference type="PANTHER" id="PTHR43300:SF11">
    <property type="entry name" value="ACETYLTRANSFERASE RV3034C-RELATED"/>
    <property type="match status" value="1"/>
</dbReference>
<dbReference type="KEGG" id="alq:C7Y71_007830"/>
<evidence type="ECO:0000313" key="2">
    <source>
        <dbReference type="EMBL" id="QFQ13762.1"/>
    </source>
</evidence>
<protein>
    <submittedName>
        <fullName evidence="2">Acyltransferase</fullName>
    </submittedName>
</protein>
<keyword evidence="2" id="KW-0808">Transferase</keyword>
<dbReference type="EMBL" id="CP033459">
    <property type="protein sequence ID" value="QFQ13762.1"/>
    <property type="molecule type" value="Genomic_DNA"/>
</dbReference>
<keyword evidence="3" id="KW-1185">Reference proteome</keyword>